<accession>A0A2K2CFS1</accession>
<dbReference type="Gramene" id="PNT60878">
    <property type="protein sequence ID" value="PNT60878"/>
    <property type="gene ID" value="BRADI_5g07356v3"/>
</dbReference>
<proteinExistence type="predicted"/>
<dbReference type="EMBL" id="CM000884">
    <property type="protein sequence ID" value="PNT60877.1"/>
    <property type="molecule type" value="Genomic_DNA"/>
</dbReference>
<dbReference type="EnsemblPlants" id="PNT60878">
    <property type="protein sequence ID" value="PNT60878"/>
    <property type="gene ID" value="BRADI_5g07356v3"/>
</dbReference>
<dbReference type="Proteomes" id="UP000008810">
    <property type="component" value="Chromosome 5"/>
</dbReference>
<gene>
    <name evidence="1" type="ORF">BRADI_5g07356v3</name>
</gene>
<evidence type="ECO:0000313" key="1">
    <source>
        <dbReference type="EMBL" id="PNT60877.1"/>
    </source>
</evidence>
<reference evidence="1 2" key="1">
    <citation type="journal article" date="2010" name="Nature">
        <title>Genome sequencing and analysis of the model grass Brachypodium distachyon.</title>
        <authorList>
            <consortium name="International Brachypodium Initiative"/>
        </authorList>
    </citation>
    <scope>NUCLEOTIDE SEQUENCE [LARGE SCALE GENOMIC DNA]</scope>
    <source>
        <strain evidence="1 2">Bd21</strain>
    </source>
</reference>
<dbReference type="EMBL" id="CM000884">
    <property type="protein sequence ID" value="PNT60878.1"/>
    <property type="molecule type" value="Genomic_DNA"/>
</dbReference>
<reference evidence="1" key="2">
    <citation type="submission" date="2017-06" db="EMBL/GenBank/DDBJ databases">
        <title>WGS assembly of Brachypodium distachyon.</title>
        <authorList>
            <consortium name="The International Brachypodium Initiative"/>
            <person name="Lucas S."/>
            <person name="Harmon-Smith M."/>
            <person name="Lail K."/>
            <person name="Tice H."/>
            <person name="Grimwood J."/>
            <person name="Bruce D."/>
            <person name="Barry K."/>
            <person name="Shu S."/>
            <person name="Lindquist E."/>
            <person name="Wang M."/>
            <person name="Pitluck S."/>
            <person name="Vogel J.P."/>
            <person name="Garvin D.F."/>
            <person name="Mockler T.C."/>
            <person name="Schmutz J."/>
            <person name="Rokhsar D."/>
            <person name="Bevan M.W."/>
        </authorList>
    </citation>
    <scope>NUCLEOTIDE SEQUENCE</scope>
    <source>
        <strain evidence="1">Bd21</strain>
    </source>
</reference>
<dbReference type="AlphaFoldDB" id="A0A2K2CFS1"/>
<evidence type="ECO:0000313" key="3">
    <source>
        <dbReference type="Proteomes" id="UP000008810"/>
    </source>
</evidence>
<name>A0A2K2CFS1_BRADI</name>
<dbReference type="InParanoid" id="A0A2K2CFS1"/>
<dbReference type="EnsemblPlants" id="PNT60877">
    <property type="protein sequence ID" value="PNT60877"/>
    <property type="gene ID" value="BRADI_5g07356v3"/>
</dbReference>
<organism evidence="1">
    <name type="scientific">Brachypodium distachyon</name>
    <name type="common">Purple false brome</name>
    <name type="synonym">Trachynia distachya</name>
    <dbReference type="NCBI Taxonomy" id="15368"/>
    <lineage>
        <taxon>Eukaryota</taxon>
        <taxon>Viridiplantae</taxon>
        <taxon>Streptophyta</taxon>
        <taxon>Embryophyta</taxon>
        <taxon>Tracheophyta</taxon>
        <taxon>Spermatophyta</taxon>
        <taxon>Magnoliopsida</taxon>
        <taxon>Liliopsida</taxon>
        <taxon>Poales</taxon>
        <taxon>Poaceae</taxon>
        <taxon>BOP clade</taxon>
        <taxon>Pooideae</taxon>
        <taxon>Stipodae</taxon>
        <taxon>Brachypodieae</taxon>
        <taxon>Brachypodium</taxon>
    </lineage>
</organism>
<sequence>MKEGCASATQARVRWSFWTLGPDGIRGPAIEHFRKLSLPVQHGQVTRRAPHRREKLLIARSVMGRRILADMWIVDGQMCLGSA</sequence>
<keyword evidence="3" id="KW-1185">Reference proteome</keyword>
<evidence type="ECO:0000313" key="2">
    <source>
        <dbReference type="EnsemblPlants" id="PNT60877"/>
    </source>
</evidence>
<protein>
    <submittedName>
        <fullName evidence="1 2">Uncharacterized protein</fullName>
    </submittedName>
</protein>
<dbReference type="Gramene" id="PNT60877">
    <property type="protein sequence ID" value="PNT60877"/>
    <property type="gene ID" value="BRADI_5g07356v3"/>
</dbReference>
<reference evidence="2" key="3">
    <citation type="submission" date="2018-08" db="UniProtKB">
        <authorList>
            <consortium name="EnsemblPlants"/>
        </authorList>
    </citation>
    <scope>IDENTIFICATION</scope>
    <source>
        <strain evidence="2">cv. Bd21</strain>
    </source>
</reference>